<evidence type="ECO:0000313" key="4">
    <source>
        <dbReference type="EMBL" id="TKA80433.1"/>
    </source>
</evidence>
<dbReference type="Pfam" id="PF06985">
    <property type="entry name" value="HET"/>
    <property type="match status" value="1"/>
</dbReference>
<evidence type="ECO:0000259" key="3">
    <source>
        <dbReference type="Pfam" id="PF06985"/>
    </source>
</evidence>
<dbReference type="STRING" id="329884.A0A4U0XXT0"/>
<dbReference type="InterPro" id="IPR010730">
    <property type="entry name" value="HET"/>
</dbReference>
<feature type="chain" id="PRO_5020849127" description="Heterokaryon incompatibility domain-containing protein" evidence="2">
    <location>
        <begin position="18"/>
        <end position="838"/>
    </location>
</feature>
<dbReference type="Proteomes" id="UP000309340">
    <property type="component" value="Unassembled WGS sequence"/>
</dbReference>
<evidence type="ECO:0000313" key="5">
    <source>
        <dbReference type="Proteomes" id="UP000309340"/>
    </source>
</evidence>
<dbReference type="EMBL" id="NAJQ01000070">
    <property type="protein sequence ID" value="TKA80433.1"/>
    <property type="molecule type" value="Genomic_DNA"/>
</dbReference>
<dbReference type="InterPro" id="IPR052895">
    <property type="entry name" value="HetReg/Transcr_Mod"/>
</dbReference>
<evidence type="ECO:0000256" key="1">
    <source>
        <dbReference type="SAM" id="MobiDB-lite"/>
    </source>
</evidence>
<comment type="caution">
    <text evidence="4">The sequence shown here is derived from an EMBL/GenBank/DDBJ whole genome shotgun (WGS) entry which is preliminary data.</text>
</comment>
<sequence length="838" mass="90094">MQFKTLAVSAFAASAFAAPQASSASLDQVSVYAVLQTALPSSLVAEALTNPAAASSEIAAEFATSTPAWFTGLPSNIKTYLVPLATNGASLSAAAGNITAAPNATALSTMIHNSTAISAGQSSILASIHSQNSSVVSKASLGTSSGMASMTGSSSGSAASASSGSSGSSSSSAGAIPTAVVALQRNGMIGSNTEARSKKFSYSGLGESDIRLLSLLPGEWNEEIHCTIFTAETHHHPPEYEAVSYTWGDPAGPKKRIHVVGYHEGSRRHGPSYSMEVSEGSSDALRRLRPHKGCRARTLWMDAICINQADVAERNAQVQKMKDIFSNARRVLVFIGEAADDSAVLLDAVRAYRRSTATQTRAVATTAGRHESATSSMLHGPFVDNPMRRSLEAFLRRRWFSRVWVVQEVLLAKQATLICGDDQAPWSSFEAAVSSWYSEYTAATAPPPAVLRGHAWLAFGTLRALQTTRICEATDPRDKVYGIAALLQPAHLTLGAGPGVDVDYRKSVDAVFTEVALTHLSSPVLHPGHSKLDILSYVQSDTMTPSWVPDWRVRSSRILIAFDSAFGDFVEATYCAGGRGGQHEIKLVTSHDLGQPKDVLEVKVIVLGTIRQLTGTYRAQGPRIGEREAGLGAWDTLVRSHRDETTNTPPLIRDHEADFEPFSDSQLPNFIPPPSPEDLFDQDLGEAFSSGFIEGSLFCDDGGADQSHSPDSLDLWDDEYRYIKELGLPSREYGVRMSVDRKLFLLNDDSFGLGPAEAREGDTVCVVLGASVPFMIRMMSTERLDANTGGRISAQLVGECWVRNVMHGEAVQQTDDETVTVSEEFAERGYRIESLDLY</sequence>
<feature type="domain" description="Heterokaryon incompatibility" evidence="3">
    <location>
        <begin position="240"/>
        <end position="408"/>
    </location>
</feature>
<dbReference type="PANTHER" id="PTHR24148:SF64">
    <property type="entry name" value="HETEROKARYON INCOMPATIBILITY DOMAIN-CONTAINING PROTEIN"/>
    <property type="match status" value="1"/>
</dbReference>
<feature type="signal peptide" evidence="2">
    <location>
        <begin position="1"/>
        <end position="17"/>
    </location>
</feature>
<name>A0A4U0XXT0_9PEZI</name>
<feature type="region of interest" description="Disordered" evidence="1">
    <location>
        <begin position="152"/>
        <end position="172"/>
    </location>
</feature>
<dbReference type="AlphaFoldDB" id="A0A4U0XXT0"/>
<dbReference type="OrthoDB" id="2157530at2759"/>
<dbReference type="PANTHER" id="PTHR24148">
    <property type="entry name" value="ANKYRIN REPEAT DOMAIN-CONTAINING PROTEIN 39 HOMOLOG-RELATED"/>
    <property type="match status" value="1"/>
</dbReference>
<gene>
    <name evidence="4" type="ORF">B0A55_03378</name>
</gene>
<keyword evidence="2" id="KW-0732">Signal</keyword>
<protein>
    <recommendedName>
        <fullName evidence="3">Heterokaryon incompatibility domain-containing protein</fullName>
    </recommendedName>
</protein>
<evidence type="ECO:0000256" key="2">
    <source>
        <dbReference type="SAM" id="SignalP"/>
    </source>
</evidence>
<accession>A0A4U0XXT0</accession>
<reference evidence="4 5" key="1">
    <citation type="submission" date="2017-03" db="EMBL/GenBank/DDBJ databases">
        <title>Genomes of endolithic fungi from Antarctica.</title>
        <authorList>
            <person name="Coleine C."/>
            <person name="Masonjones S."/>
            <person name="Stajich J.E."/>
        </authorList>
    </citation>
    <scope>NUCLEOTIDE SEQUENCE [LARGE SCALE GENOMIC DNA]</scope>
    <source>
        <strain evidence="4 5">CCFEE 5184</strain>
    </source>
</reference>
<organism evidence="4 5">
    <name type="scientific">Friedmanniomyces simplex</name>
    <dbReference type="NCBI Taxonomy" id="329884"/>
    <lineage>
        <taxon>Eukaryota</taxon>
        <taxon>Fungi</taxon>
        <taxon>Dikarya</taxon>
        <taxon>Ascomycota</taxon>
        <taxon>Pezizomycotina</taxon>
        <taxon>Dothideomycetes</taxon>
        <taxon>Dothideomycetidae</taxon>
        <taxon>Mycosphaerellales</taxon>
        <taxon>Teratosphaeriaceae</taxon>
        <taxon>Friedmanniomyces</taxon>
    </lineage>
</organism>
<proteinExistence type="predicted"/>
<keyword evidence="5" id="KW-1185">Reference proteome</keyword>